<feature type="region of interest" description="Disordered" evidence="2">
    <location>
        <begin position="344"/>
        <end position="364"/>
    </location>
</feature>
<evidence type="ECO:0000256" key="2">
    <source>
        <dbReference type="SAM" id="MobiDB-lite"/>
    </source>
</evidence>
<sequence>MTTTSNKKKPKKPKIKRERLKWVWPRNGSGWVPYHRVTWTDSSGKRKERSIKLDWQGDLEKLDTEYWAAEAGRHPAQRKPIKHTWGECIREWQGDAKKQMNLSSGTKKSYSREFNKILEKNAEKRMSSTSKAAIRKKHNAMSATPRAADWMLQVVSILWNYANDTLDWNLGENPTRGIEKYGPQREFPTWPNWLLEEVEFAPDDVRIAAELIQGTGQRPSAAIQTPRSALQDEWITVVDEKGDSTFDIYCPERLRVLIENLPPGKRHVLAKNELEHLSYDDVEKAFRAWRASLSDRANENDDDITRYSLHGLRKRACVELAEAGCSDSEIQAVTGQSLQTVAKYRREADRKKLSRSAQKRRAEH</sequence>
<dbReference type="GO" id="GO:0006310">
    <property type="term" value="P:DNA recombination"/>
    <property type="evidence" value="ECO:0007669"/>
    <property type="project" value="UniProtKB-KW"/>
</dbReference>
<evidence type="ECO:0000313" key="4">
    <source>
        <dbReference type="EMBL" id="SES21808.1"/>
    </source>
</evidence>
<evidence type="ECO:0000259" key="3">
    <source>
        <dbReference type="PROSITE" id="PS51898"/>
    </source>
</evidence>
<keyword evidence="1" id="KW-0233">DNA recombination</keyword>
<dbReference type="Proteomes" id="UP000198885">
    <property type="component" value="Unassembled WGS sequence"/>
</dbReference>
<dbReference type="InterPro" id="IPR011010">
    <property type="entry name" value="DNA_brk_join_enz"/>
</dbReference>
<name>A0A1H9VJU0_9RHOB</name>
<dbReference type="PROSITE" id="PS51898">
    <property type="entry name" value="TYR_RECOMBINASE"/>
    <property type="match status" value="1"/>
</dbReference>
<protein>
    <submittedName>
        <fullName evidence="4">Phage integrase family protein</fullName>
    </submittedName>
</protein>
<dbReference type="InterPro" id="IPR013762">
    <property type="entry name" value="Integrase-like_cat_sf"/>
</dbReference>
<keyword evidence="5" id="KW-1185">Reference proteome</keyword>
<dbReference type="SUPFAM" id="SSF56349">
    <property type="entry name" value="DNA breaking-rejoining enzymes"/>
    <property type="match status" value="1"/>
</dbReference>
<dbReference type="GO" id="GO:0003677">
    <property type="term" value="F:DNA binding"/>
    <property type="evidence" value="ECO:0007669"/>
    <property type="project" value="InterPro"/>
</dbReference>
<organism evidence="4 5">
    <name type="scientific">Tranquillimonas rosea</name>
    <dbReference type="NCBI Taxonomy" id="641238"/>
    <lineage>
        <taxon>Bacteria</taxon>
        <taxon>Pseudomonadati</taxon>
        <taxon>Pseudomonadota</taxon>
        <taxon>Alphaproteobacteria</taxon>
        <taxon>Rhodobacterales</taxon>
        <taxon>Roseobacteraceae</taxon>
        <taxon>Tranquillimonas</taxon>
    </lineage>
</organism>
<dbReference type="EMBL" id="FOGU01000007">
    <property type="protein sequence ID" value="SES21808.1"/>
    <property type="molecule type" value="Genomic_DNA"/>
</dbReference>
<dbReference type="GO" id="GO:0015074">
    <property type="term" value="P:DNA integration"/>
    <property type="evidence" value="ECO:0007669"/>
    <property type="project" value="InterPro"/>
</dbReference>
<dbReference type="Pfam" id="PF00589">
    <property type="entry name" value="Phage_integrase"/>
    <property type="match status" value="1"/>
</dbReference>
<dbReference type="AlphaFoldDB" id="A0A1H9VJU0"/>
<dbReference type="RefSeq" id="WP_092694412.1">
    <property type="nucleotide sequence ID" value="NZ_FOGU01000007.1"/>
</dbReference>
<gene>
    <name evidence="4" type="ORF">SAMN04490244_107164</name>
</gene>
<proteinExistence type="predicted"/>
<dbReference type="InterPro" id="IPR002104">
    <property type="entry name" value="Integrase_catalytic"/>
</dbReference>
<feature type="domain" description="Tyr recombinase" evidence="3">
    <location>
        <begin position="181"/>
        <end position="358"/>
    </location>
</feature>
<dbReference type="Gene3D" id="1.10.443.10">
    <property type="entry name" value="Intergrase catalytic core"/>
    <property type="match status" value="1"/>
</dbReference>
<dbReference type="STRING" id="641238.SAMN04490244_107164"/>
<evidence type="ECO:0000313" key="5">
    <source>
        <dbReference type="Proteomes" id="UP000198885"/>
    </source>
</evidence>
<dbReference type="OrthoDB" id="7510934at2"/>
<feature type="compositionally biased region" description="Basic residues" evidence="2">
    <location>
        <begin position="352"/>
        <end position="364"/>
    </location>
</feature>
<reference evidence="4 5" key="1">
    <citation type="submission" date="2016-10" db="EMBL/GenBank/DDBJ databases">
        <authorList>
            <person name="de Groot N.N."/>
        </authorList>
    </citation>
    <scope>NUCLEOTIDE SEQUENCE [LARGE SCALE GENOMIC DNA]</scope>
    <source>
        <strain evidence="4 5">DSM 23042</strain>
    </source>
</reference>
<evidence type="ECO:0000256" key="1">
    <source>
        <dbReference type="ARBA" id="ARBA00023172"/>
    </source>
</evidence>
<accession>A0A1H9VJU0</accession>